<name>A0AAJ0AVN3_9PEZI</name>
<dbReference type="EMBL" id="JAHMHR010000007">
    <property type="protein sequence ID" value="KAK1689836.1"/>
    <property type="molecule type" value="Genomic_DNA"/>
</dbReference>
<evidence type="ECO:0000256" key="1">
    <source>
        <dbReference type="SAM" id="MobiDB-lite"/>
    </source>
</evidence>
<accession>A0AAJ0AVN3</accession>
<evidence type="ECO:0000313" key="3">
    <source>
        <dbReference type="Proteomes" id="UP001224890"/>
    </source>
</evidence>
<comment type="caution">
    <text evidence="2">The sequence shown here is derived from an EMBL/GenBank/DDBJ whole genome shotgun (WGS) entry which is preliminary data.</text>
</comment>
<dbReference type="GeneID" id="85451681"/>
<dbReference type="AlphaFoldDB" id="A0AAJ0AVN3"/>
<reference evidence="2" key="1">
    <citation type="submission" date="2021-06" db="EMBL/GenBank/DDBJ databases">
        <title>Comparative genomics, transcriptomics and evolutionary studies reveal genomic signatures of adaptation to plant cell wall in hemibiotrophic fungi.</title>
        <authorList>
            <consortium name="DOE Joint Genome Institute"/>
            <person name="Baroncelli R."/>
            <person name="Diaz J.F."/>
            <person name="Benocci T."/>
            <person name="Peng M."/>
            <person name="Battaglia E."/>
            <person name="Haridas S."/>
            <person name="Andreopoulos W."/>
            <person name="Labutti K."/>
            <person name="Pangilinan J."/>
            <person name="Floch G.L."/>
            <person name="Makela M.R."/>
            <person name="Henrissat B."/>
            <person name="Grigoriev I.V."/>
            <person name="Crouch J.A."/>
            <person name="De Vries R.P."/>
            <person name="Sukno S.A."/>
            <person name="Thon M.R."/>
        </authorList>
    </citation>
    <scope>NUCLEOTIDE SEQUENCE</scope>
    <source>
        <strain evidence="2">CBS 193.32</strain>
    </source>
</reference>
<feature type="region of interest" description="Disordered" evidence="1">
    <location>
        <begin position="91"/>
        <end position="144"/>
    </location>
</feature>
<feature type="compositionally biased region" description="Polar residues" evidence="1">
    <location>
        <begin position="107"/>
        <end position="122"/>
    </location>
</feature>
<proteinExistence type="predicted"/>
<protein>
    <submittedName>
        <fullName evidence="2">Uncharacterized protein</fullName>
    </submittedName>
</protein>
<organism evidence="2 3">
    <name type="scientific">Colletotrichum godetiae</name>
    <dbReference type="NCBI Taxonomy" id="1209918"/>
    <lineage>
        <taxon>Eukaryota</taxon>
        <taxon>Fungi</taxon>
        <taxon>Dikarya</taxon>
        <taxon>Ascomycota</taxon>
        <taxon>Pezizomycotina</taxon>
        <taxon>Sordariomycetes</taxon>
        <taxon>Hypocreomycetidae</taxon>
        <taxon>Glomerellales</taxon>
        <taxon>Glomerellaceae</taxon>
        <taxon>Colletotrichum</taxon>
        <taxon>Colletotrichum acutatum species complex</taxon>
    </lineage>
</organism>
<dbReference type="RefSeq" id="XP_060433531.1">
    <property type="nucleotide sequence ID" value="XM_060567155.1"/>
</dbReference>
<gene>
    <name evidence="2" type="ORF">BDP55DRAFT_380653</name>
</gene>
<evidence type="ECO:0000313" key="2">
    <source>
        <dbReference type="EMBL" id="KAK1689836.1"/>
    </source>
</evidence>
<dbReference type="Proteomes" id="UP001224890">
    <property type="component" value="Unassembled WGS sequence"/>
</dbReference>
<feature type="compositionally biased region" description="Basic and acidic residues" evidence="1">
    <location>
        <begin position="94"/>
        <end position="104"/>
    </location>
</feature>
<keyword evidence="3" id="KW-1185">Reference proteome</keyword>
<sequence>MLSIPLGCMHLRLGHCISICTTPQQQQATTPTPMPTNIGSQEKETLKRDVPANLPWLHPAHPHQSHRPGTSPSPVLILMVLWTHRIALHPRPSRSSDRRERPPTENHLGTSVLNFYPNSTNLPVDGMETKERPKKQTRASQNGHFRTPGLAHGRCLFFSQVPVHHFSTSRLSIFFSAGNLLLGGPKPLARFEIPGLRNSINYHHLASNLFFSVNLEEFFFFSLHCLQCLLGVLEVLGFLLISGPVPCRPVGLGVYYRDRSTPAFLSTLPACPASPVMTLGISSYFQGRIPTRRTDTAASLQVPSARSQVGSQGHVDEVGRWPGQGEARRDGKKTWILRHLRRFFFHPPGVGVQFPGTHGGAFRTSYRVLAELQMYHRLIR</sequence>